<sequence>MEKKYNVALVGLGPHAKRVYMHFLKNLGVKPKLIFDLESQRIEIEKYLEKEKIESKIVIIPDSERDLSQFSEATENKIKSELTDKKITHVIISTEPLSHLVYCNICLDLQLNILLDKPIAAIADVSTSIENAEKLLHIQKKLVERYEKIKMNTKFIIQVQRRWHPGYKYIFEKLKIEMAKYSIPITNIEVYHCDGKWHMPSEYPKLVNHPYKHGYGKLMHSGYHFVDLLTQLVSLNNKYTHHGHDKVTVYSNFTRPSDVIFQINDESRNKLFKSTLFEKKASDIDLSKYGEVDVSSSIKFTKGANIVTIAQLNLLQTGFSRRGWMCLPKDAYKGNGRVRHERINIQIGPIMNIQVHSYQAYEIKDRDIYGKNDVGSVEHFEIHIFRNTDLIGGVPHEKINISDLYDKKHISDFIGYNEQARKKAVEEFLFDNDKKTSSIEDHNDSVQLLSAIYKTLSRDYLGEDPIWEYNKKNSNIF</sequence>
<dbReference type="OrthoDB" id="729638at2"/>
<name>U4KQQ8_ALTPJ</name>
<keyword evidence="2" id="KW-1185">Reference proteome</keyword>
<dbReference type="EMBL" id="FO681347">
    <property type="protein sequence ID" value="CCV65005.1"/>
    <property type="molecule type" value="Genomic_DNA"/>
</dbReference>
<accession>U4KQQ8</accession>
<reference evidence="1 2" key="1">
    <citation type="journal article" date="2013" name="J. Mol. Microbiol. Biotechnol.">
        <title>Analysis of the Complete Genomes of Acholeplasma brassicae , A. palmae and A. laidlawii and Their Comparison to the Obligate Parasites from ' Candidatus Phytoplasma'.</title>
        <authorList>
            <person name="Kube M."/>
            <person name="Siewert C."/>
            <person name="Migdoll A.M."/>
            <person name="Duduk B."/>
            <person name="Holz S."/>
            <person name="Rabus R."/>
            <person name="Seemuller E."/>
            <person name="Mitrovic J."/>
            <person name="Muller I."/>
            <person name="Buttner C."/>
            <person name="Reinhardt R."/>
        </authorList>
    </citation>
    <scope>NUCLEOTIDE SEQUENCE [LARGE SCALE GENOMIC DNA]</scope>
    <source>
        <strain evidence="1 2">J233</strain>
    </source>
</reference>
<dbReference type="Gene3D" id="3.40.50.720">
    <property type="entry name" value="NAD(P)-binding Rossmann-like Domain"/>
    <property type="match status" value="1"/>
</dbReference>
<dbReference type="Proteomes" id="UP000032740">
    <property type="component" value="Chromosome"/>
</dbReference>
<dbReference type="SUPFAM" id="SSF51735">
    <property type="entry name" value="NAD(P)-binding Rossmann-fold domains"/>
    <property type="match status" value="1"/>
</dbReference>
<organism evidence="1 2">
    <name type="scientific">Alteracholeplasma palmae (strain ATCC 49389 / J233)</name>
    <name type="common">Acholeplasma palmae</name>
    <dbReference type="NCBI Taxonomy" id="1318466"/>
    <lineage>
        <taxon>Bacteria</taxon>
        <taxon>Bacillati</taxon>
        <taxon>Mycoplasmatota</taxon>
        <taxon>Mollicutes</taxon>
        <taxon>Acholeplasmatales</taxon>
        <taxon>Acholeplasmataceae</taxon>
        <taxon>Acholeplasma</taxon>
    </lineage>
</organism>
<proteinExistence type="predicted"/>
<dbReference type="InterPro" id="IPR036291">
    <property type="entry name" value="NAD(P)-bd_dom_sf"/>
</dbReference>
<protein>
    <recommendedName>
        <fullName evidence="3">Gfo/Idh/MocA-like oxidoreductase N-terminal domain-containing protein</fullName>
    </recommendedName>
</protein>
<dbReference type="STRING" id="1318466.BN85414280"/>
<gene>
    <name evidence="1" type="ORF">BN85414280</name>
</gene>
<evidence type="ECO:0000313" key="1">
    <source>
        <dbReference type="EMBL" id="CCV65005.1"/>
    </source>
</evidence>
<evidence type="ECO:0000313" key="2">
    <source>
        <dbReference type="Proteomes" id="UP000032740"/>
    </source>
</evidence>
<evidence type="ECO:0008006" key="3">
    <source>
        <dbReference type="Google" id="ProtNLM"/>
    </source>
</evidence>
<dbReference type="AlphaFoldDB" id="U4KQQ8"/>
<dbReference type="KEGG" id="apal:BN85414280"/>
<dbReference type="HOGENOM" id="CLU_024756_0_0_14"/>